<sequence length="287" mass="32404">MPSADKLDGGIASSSNPSAGLKVIVCSLPRTGTTSIKLALEQLGYNFVYHMSTFVDHPEDYKYWGYVIKAKMHGHDIPRSVWDGLFGDYQAVVDAPGCYFVTELAKAYPDAKVVILNRDSEKWYDSFEKTVQKMIKRREALERLEWILRPCLPTQASAIIRIGNLLSKSGIGLGSYNKEECLKFFRGYYAHCRANIAPQRCIDFKVQDGWYPLCKHLGARVPGQYTADGWVQAPFPQANDTESFHSWVTRIQHSMLRQTWRNLGLCALVLLGAIVLFGQVTWSTRLG</sequence>
<dbReference type="EMBL" id="JAPDGR010000256">
    <property type="protein sequence ID" value="KAJ2992636.1"/>
    <property type="molecule type" value="Genomic_DNA"/>
</dbReference>
<reference evidence="1" key="1">
    <citation type="submission" date="2022-10" db="EMBL/GenBank/DDBJ databases">
        <title>Genome Sequence of Xylaria curta.</title>
        <authorList>
            <person name="Buettner E."/>
        </authorList>
    </citation>
    <scope>NUCLEOTIDE SEQUENCE</scope>
    <source>
        <strain evidence="1">Babe10</strain>
    </source>
</reference>
<name>A0ACC1PJX1_9PEZI</name>
<accession>A0ACC1PJX1</accession>
<proteinExistence type="predicted"/>
<keyword evidence="2" id="KW-1185">Reference proteome</keyword>
<dbReference type="Proteomes" id="UP001143856">
    <property type="component" value="Unassembled WGS sequence"/>
</dbReference>
<protein>
    <submittedName>
        <fullName evidence="1">Uncharacterized protein</fullName>
    </submittedName>
</protein>
<evidence type="ECO:0000313" key="2">
    <source>
        <dbReference type="Proteomes" id="UP001143856"/>
    </source>
</evidence>
<comment type="caution">
    <text evidence="1">The sequence shown here is derived from an EMBL/GenBank/DDBJ whole genome shotgun (WGS) entry which is preliminary data.</text>
</comment>
<organism evidence="1 2">
    <name type="scientific">Xylaria curta</name>
    <dbReference type="NCBI Taxonomy" id="42375"/>
    <lineage>
        <taxon>Eukaryota</taxon>
        <taxon>Fungi</taxon>
        <taxon>Dikarya</taxon>
        <taxon>Ascomycota</taxon>
        <taxon>Pezizomycotina</taxon>
        <taxon>Sordariomycetes</taxon>
        <taxon>Xylariomycetidae</taxon>
        <taxon>Xylariales</taxon>
        <taxon>Xylariaceae</taxon>
        <taxon>Xylaria</taxon>
    </lineage>
</organism>
<gene>
    <name evidence="1" type="ORF">NUW58_g2098</name>
</gene>
<evidence type="ECO:0000313" key="1">
    <source>
        <dbReference type="EMBL" id="KAJ2992636.1"/>
    </source>
</evidence>